<dbReference type="RefSeq" id="WP_260368980.1">
    <property type="nucleotide sequence ID" value="NZ_OV915080.1"/>
</dbReference>
<dbReference type="EMBL" id="OV915080">
    <property type="protein sequence ID" value="CAH1705849.1"/>
    <property type="molecule type" value="Genomic_DNA"/>
</dbReference>
<feature type="transmembrane region" description="Helical" evidence="5">
    <location>
        <begin position="103"/>
        <end position="121"/>
    </location>
</feature>
<keyword evidence="3 5" id="KW-1133">Transmembrane helix</keyword>
<dbReference type="Pfam" id="PF00654">
    <property type="entry name" value="Voltage_CLC"/>
    <property type="match status" value="1"/>
</dbReference>
<gene>
    <name evidence="6" type="ORF">LDD865_0690</name>
</gene>
<protein>
    <recommendedName>
        <fullName evidence="8">Chloride channel protein</fullName>
    </recommendedName>
</protein>
<dbReference type="AlphaFoldDB" id="A0AAU9R137"/>
<evidence type="ECO:0000256" key="1">
    <source>
        <dbReference type="ARBA" id="ARBA00004141"/>
    </source>
</evidence>
<dbReference type="InterPro" id="IPR001807">
    <property type="entry name" value="ClC"/>
</dbReference>
<dbReference type="GO" id="GO:0015108">
    <property type="term" value="F:chloride transmembrane transporter activity"/>
    <property type="evidence" value="ECO:0007669"/>
    <property type="project" value="InterPro"/>
</dbReference>
<feature type="transmembrane region" description="Helical" evidence="5">
    <location>
        <begin position="171"/>
        <end position="195"/>
    </location>
</feature>
<comment type="subcellular location">
    <subcellularLocation>
        <location evidence="1">Membrane</location>
        <topology evidence="1">Multi-pass membrane protein</topology>
    </subcellularLocation>
</comment>
<feature type="transmembrane region" description="Helical" evidence="5">
    <location>
        <begin position="65"/>
        <end position="83"/>
    </location>
</feature>
<evidence type="ECO:0000256" key="2">
    <source>
        <dbReference type="ARBA" id="ARBA00022692"/>
    </source>
</evidence>
<reference evidence="6" key="1">
    <citation type="submission" date="2022-02" db="EMBL/GenBank/DDBJ databases">
        <authorList>
            <person name="Deutsch MARIE S."/>
        </authorList>
    </citation>
    <scope>NUCLEOTIDE SEQUENCE</scope>
    <source>
        <strain evidence="6">CIRM-BIA865</strain>
    </source>
</reference>
<feature type="transmembrane region" description="Helical" evidence="5">
    <location>
        <begin position="27"/>
        <end position="44"/>
    </location>
</feature>
<feature type="transmembrane region" description="Helical" evidence="5">
    <location>
        <begin position="128"/>
        <end position="148"/>
    </location>
</feature>
<evidence type="ECO:0000256" key="5">
    <source>
        <dbReference type="SAM" id="Phobius"/>
    </source>
</evidence>
<evidence type="ECO:0008006" key="8">
    <source>
        <dbReference type="Google" id="ProtNLM"/>
    </source>
</evidence>
<organism evidence="6 7">
    <name type="scientific">Lactobacillus delbrueckii subsp. delbrueckii</name>
    <dbReference type="NCBI Taxonomy" id="83684"/>
    <lineage>
        <taxon>Bacteria</taxon>
        <taxon>Bacillati</taxon>
        <taxon>Bacillota</taxon>
        <taxon>Bacilli</taxon>
        <taxon>Lactobacillales</taxon>
        <taxon>Lactobacillaceae</taxon>
        <taxon>Lactobacillus</taxon>
    </lineage>
</organism>
<proteinExistence type="predicted"/>
<sequence>MWLKAFPEAKVFQIGFAPVKWTWQGGLLTPLAFALGLAFGKFFLKFEEIGAKLGETIPNYLLKGMLGGLLLGIGGLLSSYLLWSGAFTMWDLVDQADKLGPVFLISLAFGKCLLTNFGFGLGWRGGTIFPAIFCSVALGLGLALLLPWSRNLLVAVLTAASVSVIVGRPKLVALLLVFLFSLRLAPVIILVCLLCEKIPQGKRLFPRK</sequence>
<evidence type="ECO:0000313" key="6">
    <source>
        <dbReference type="EMBL" id="CAH1705849.1"/>
    </source>
</evidence>
<dbReference type="GO" id="GO:0016020">
    <property type="term" value="C:membrane"/>
    <property type="evidence" value="ECO:0007669"/>
    <property type="project" value="UniProtKB-SubCell"/>
</dbReference>
<evidence type="ECO:0000313" key="7">
    <source>
        <dbReference type="Proteomes" id="UP001295440"/>
    </source>
</evidence>
<dbReference type="Proteomes" id="UP001295440">
    <property type="component" value="Chromosome"/>
</dbReference>
<keyword evidence="2 5" id="KW-0812">Transmembrane</keyword>
<evidence type="ECO:0000256" key="3">
    <source>
        <dbReference type="ARBA" id="ARBA00022989"/>
    </source>
</evidence>
<evidence type="ECO:0000256" key="4">
    <source>
        <dbReference type="ARBA" id="ARBA00023136"/>
    </source>
</evidence>
<accession>A0AAU9R137</accession>
<dbReference type="Gene3D" id="1.10.3080.10">
    <property type="entry name" value="Clc chloride channel"/>
    <property type="match status" value="1"/>
</dbReference>
<dbReference type="SUPFAM" id="SSF81340">
    <property type="entry name" value="Clc chloride channel"/>
    <property type="match status" value="1"/>
</dbReference>
<name>A0AAU9R137_9LACO</name>
<keyword evidence="4 5" id="KW-0472">Membrane</keyword>
<dbReference type="InterPro" id="IPR014743">
    <property type="entry name" value="Cl-channel_core"/>
</dbReference>